<reference evidence="1" key="1">
    <citation type="submission" date="2024-06" db="EMBL/GenBank/DDBJ databases">
        <authorList>
            <person name="Liu X."/>
            <person name="Lenzi L."/>
            <person name="Haldenby T S."/>
            <person name="Uol C."/>
        </authorList>
    </citation>
    <scope>NUCLEOTIDE SEQUENCE</scope>
</reference>
<evidence type="ECO:0000313" key="1">
    <source>
        <dbReference type="EMBL" id="CAL5138718.1"/>
    </source>
</evidence>
<proteinExistence type="predicted"/>
<protein>
    <submittedName>
        <fullName evidence="1">Uncharacterized protein</fullName>
    </submittedName>
</protein>
<dbReference type="EMBL" id="CAXLJL010000523">
    <property type="protein sequence ID" value="CAL5138718.1"/>
    <property type="molecule type" value="Genomic_DNA"/>
</dbReference>
<dbReference type="PANTHER" id="PTHR21207">
    <property type="entry name" value="PARKIN COREGULATED GENE PROTEIN PARK2 COREGULATED"/>
    <property type="match status" value="1"/>
</dbReference>
<dbReference type="Proteomes" id="UP001497525">
    <property type="component" value="Unassembled WGS sequence"/>
</dbReference>
<dbReference type="Pfam" id="PF10274">
    <property type="entry name" value="ParcG"/>
    <property type="match status" value="1"/>
</dbReference>
<dbReference type="PANTHER" id="PTHR21207:SF2">
    <property type="entry name" value="PARKIN COREGULATED GENE PROTEIN"/>
    <property type="match status" value="1"/>
</dbReference>
<accession>A0AAV2TV06</accession>
<evidence type="ECO:0000313" key="2">
    <source>
        <dbReference type="Proteomes" id="UP001497525"/>
    </source>
</evidence>
<dbReference type="GO" id="GO:0030544">
    <property type="term" value="F:Hsp70 protein binding"/>
    <property type="evidence" value="ECO:0007669"/>
    <property type="project" value="TreeGrafter"/>
</dbReference>
<dbReference type="GO" id="GO:0051879">
    <property type="term" value="F:Hsp90 protein binding"/>
    <property type="evidence" value="ECO:0007669"/>
    <property type="project" value="TreeGrafter"/>
</dbReference>
<dbReference type="InterPro" id="IPR016024">
    <property type="entry name" value="ARM-type_fold"/>
</dbReference>
<organism evidence="1 2">
    <name type="scientific">Calicophoron daubneyi</name>
    <name type="common">Rumen fluke</name>
    <name type="synonym">Paramphistomum daubneyi</name>
    <dbReference type="NCBI Taxonomy" id="300641"/>
    <lineage>
        <taxon>Eukaryota</taxon>
        <taxon>Metazoa</taxon>
        <taxon>Spiralia</taxon>
        <taxon>Lophotrochozoa</taxon>
        <taxon>Platyhelminthes</taxon>
        <taxon>Trematoda</taxon>
        <taxon>Digenea</taxon>
        <taxon>Plagiorchiida</taxon>
        <taxon>Pronocephalata</taxon>
        <taxon>Paramphistomoidea</taxon>
        <taxon>Paramphistomidae</taxon>
        <taxon>Calicophoron</taxon>
    </lineage>
</organism>
<dbReference type="AlphaFoldDB" id="A0AAV2TV06"/>
<comment type="caution">
    <text evidence="1">The sequence shown here is derived from an EMBL/GenBank/DDBJ whole genome shotgun (WGS) entry which is preliminary data.</text>
</comment>
<name>A0AAV2TV06_CALDB</name>
<dbReference type="InterPro" id="IPR019399">
    <property type="entry name" value="Parkin_co-regulated_protein"/>
</dbReference>
<gene>
    <name evidence="1" type="ORF">CDAUBV1_LOCUS13531</name>
</gene>
<dbReference type="SUPFAM" id="SSF48371">
    <property type="entry name" value="ARM repeat"/>
    <property type="match status" value="1"/>
</dbReference>
<sequence>MPHRYPLLGSNDPQEVKAMRTFGIQAEQDIWDIGSPDNLRVVKHPAPSRFALGLRSAKYPFVPDHSAPLCIPRLAWMSELQNLDYNILLPDFINGLTDNHEEICRVAMAAITDLLKHGPVEKLIDALPTTTIALKEAMAMNNVSVNRRIIEVLKRMCIIQPGIGPDLAFYAREILDPLNFYFEKTKNMRDHIVYKEAIHADLYDRIDEVIKLFLQIAGPEIDTAERNIKRAIPTYQLFREAL</sequence>